<evidence type="ECO:0008006" key="3">
    <source>
        <dbReference type="Google" id="ProtNLM"/>
    </source>
</evidence>
<name>A0A0D0CCK9_9AGAR</name>
<feature type="non-terminal residue" evidence="1">
    <location>
        <position position="1"/>
    </location>
</feature>
<protein>
    <recommendedName>
        <fullName evidence="3">Integrase zinc-binding domain-containing protein</fullName>
    </recommendedName>
</protein>
<dbReference type="AlphaFoldDB" id="A0A0D0CCK9"/>
<feature type="non-terminal residue" evidence="1">
    <location>
        <position position="143"/>
    </location>
</feature>
<dbReference type="Proteomes" id="UP000053593">
    <property type="component" value="Unassembled WGS sequence"/>
</dbReference>
<reference evidence="1 2" key="1">
    <citation type="submission" date="2014-04" db="EMBL/GenBank/DDBJ databases">
        <title>Evolutionary Origins and Diversification of the Mycorrhizal Mutualists.</title>
        <authorList>
            <consortium name="DOE Joint Genome Institute"/>
            <consortium name="Mycorrhizal Genomics Consortium"/>
            <person name="Kohler A."/>
            <person name="Kuo A."/>
            <person name="Nagy L.G."/>
            <person name="Floudas D."/>
            <person name="Copeland A."/>
            <person name="Barry K.W."/>
            <person name="Cichocki N."/>
            <person name="Veneault-Fourrey C."/>
            <person name="LaButti K."/>
            <person name="Lindquist E.A."/>
            <person name="Lipzen A."/>
            <person name="Lundell T."/>
            <person name="Morin E."/>
            <person name="Murat C."/>
            <person name="Riley R."/>
            <person name="Ohm R."/>
            <person name="Sun H."/>
            <person name="Tunlid A."/>
            <person name="Henrissat B."/>
            <person name="Grigoriev I.V."/>
            <person name="Hibbett D.S."/>
            <person name="Martin F."/>
        </authorList>
    </citation>
    <scope>NUCLEOTIDE SEQUENCE [LARGE SCALE GENOMIC DNA]</scope>
    <source>
        <strain evidence="1 2">FD-317 M1</strain>
    </source>
</reference>
<dbReference type="EMBL" id="KN834803">
    <property type="protein sequence ID" value="KIK55812.1"/>
    <property type="molecule type" value="Genomic_DNA"/>
</dbReference>
<sequence>GDVSKWNVDEDWESSFRLVNNMFAVSGETDWAALKNHFTDKAVFLEVIAALETLEGNEGHEAKGWVRHKVERYMVKDNRLWKVGGNEGVRDRARVECVTKVEARVLAKKQHQEGGHWGRDQVKLALLDQYCNPKLDDSIMSAI</sequence>
<keyword evidence="2" id="KW-1185">Reference proteome</keyword>
<evidence type="ECO:0000313" key="1">
    <source>
        <dbReference type="EMBL" id="KIK55812.1"/>
    </source>
</evidence>
<organism evidence="1 2">
    <name type="scientific">Collybiopsis luxurians FD-317 M1</name>
    <dbReference type="NCBI Taxonomy" id="944289"/>
    <lineage>
        <taxon>Eukaryota</taxon>
        <taxon>Fungi</taxon>
        <taxon>Dikarya</taxon>
        <taxon>Basidiomycota</taxon>
        <taxon>Agaricomycotina</taxon>
        <taxon>Agaricomycetes</taxon>
        <taxon>Agaricomycetidae</taxon>
        <taxon>Agaricales</taxon>
        <taxon>Marasmiineae</taxon>
        <taxon>Omphalotaceae</taxon>
        <taxon>Collybiopsis</taxon>
        <taxon>Collybiopsis luxurians</taxon>
    </lineage>
</organism>
<evidence type="ECO:0000313" key="2">
    <source>
        <dbReference type="Proteomes" id="UP000053593"/>
    </source>
</evidence>
<proteinExistence type="predicted"/>
<dbReference type="OrthoDB" id="3234307at2759"/>
<dbReference type="HOGENOM" id="CLU_132418_0_0_1"/>
<accession>A0A0D0CCK9</accession>
<gene>
    <name evidence="1" type="ORF">GYMLUDRAFT_135518</name>
</gene>